<reference evidence="2 3" key="1">
    <citation type="submission" date="2020-08" db="EMBL/GenBank/DDBJ databases">
        <title>Functional genomics of gut bacteria from endangered species of beetles.</title>
        <authorList>
            <person name="Carlos-Shanley C."/>
        </authorList>
    </citation>
    <scope>NUCLEOTIDE SEQUENCE [LARGE SCALE GENOMIC DNA]</scope>
    <source>
        <strain evidence="2 3">S00202</strain>
    </source>
</reference>
<name>A0A7X0BY64_9PSED</name>
<protein>
    <submittedName>
        <fullName evidence="2">Uncharacterized protein</fullName>
    </submittedName>
</protein>
<feature type="coiled-coil region" evidence="1">
    <location>
        <begin position="120"/>
        <end position="172"/>
    </location>
</feature>
<dbReference type="RefSeq" id="WP_184685270.1">
    <property type="nucleotide sequence ID" value="NZ_JACHLL010000007.1"/>
</dbReference>
<dbReference type="EMBL" id="JACHLL010000007">
    <property type="protein sequence ID" value="MBB6343214.1"/>
    <property type="molecule type" value="Genomic_DNA"/>
</dbReference>
<keyword evidence="1" id="KW-0175">Coiled coil</keyword>
<dbReference type="AlphaFoldDB" id="A0A7X0BY64"/>
<keyword evidence="3" id="KW-1185">Reference proteome</keyword>
<gene>
    <name evidence="2" type="ORF">HNP49_003412</name>
</gene>
<evidence type="ECO:0000313" key="3">
    <source>
        <dbReference type="Proteomes" id="UP000557193"/>
    </source>
</evidence>
<accession>A0A7X0BY64</accession>
<evidence type="ECO:0000313" key="2">
    <source>
        <dbReference type="EMBL" id="MBB6343214.1"/>
    </source>
</evidence>
<proteinExistence type="predicted"/>
<sequence length="223" mass="25858">MSASSKLRWLRKEGSEWQWAYDYMARNADEGIGIRIGYAQKNRQPNHDVLTEIINYLMQTEDGREFVKKLRNSLRRRRQRYSDKDRKVCTFTLPAKTKEQLSCSAEKLKISESSIVVAALGQAEKLIEEYRKREQKIENAREIERNEAKQRIDLLRAKHHEAMRQIQKLATRLSIWELALEAEHPGIVVDQALLDSTAKAKTKAISKAIKLATAQWASLLPRI</sequence>
<comment type="caution">
    <text evidence="2">The sequence shown here is derived from an EMBL/GenBank/DDBJ whole genome shotgun (WGS) entry which is preliminary data.</text>
</comment>
<dbReference type="Proteomes" id="UP000557193">
    <property type="component" value="Unassembled WGS sequence"/>
</dbReference>
<organism evidence="2 3">
    <name type="scientific">Pseudomonas fluvialis</name>
    <dbReference type="NCBI Taxonomy" id="1793966"/>
    <lineage>
        <taxon>Bacteria</taxon>
        <taxon>Pseudomonadati</taxon>
        <taxon>Pseudomonadota</taxon>
        <taxon>Gammaproteobacteria</taxon>
        <taxon>Pseudomonadales</taxon>
        <taxon>Pseudomonadaceae</taxon>
        <taxon>Pseudomonas</taxon>
    </lineage>
</organism>
<evidence type="ECO:0000256" key="1">
    <source>
        <dbReference type="SAM" id="Coils"/>
    </source>
</evidence>